<sequence>MRYSYIFPRLFVQLMLLPLVLLGLLTGCGNDEEFLIKCDIKGLGNKGVEIFYADRGLHRASFHPADDKVTLRGSSQEPVFVDVFTVDGEWLFGCVARNGDDLEVKMSLADPSKIEIKGNDDSRRYAAFLSANDSILRSGDAAAVNALIAREVRTNPSYISSAMLLATRFNARGYELLADSLINTLTPEARPEGVIGGFAGLVGEQLTPAVRGDVRTMTFRAAPDTVVRYVPAMQSYSLLVFVGRSKHDSIRSVLREMQSTLPKKRFTEIEMTVMSDSATWAASIRRDSAKWVQAWLPGGVAHNAVRAVQVPYVPFFIVTDSLGHQVYRGGSVCAASDTLRSRLAPYFRDETPADSIAD</sequence>
<proteinExistence type="predicted"/>
<evidence type="ECO:0008006" key="3">
    <source>
        <dbReference type="Google" id="ProtNLM"/>
    </source>
</evidence>
<dbReference type="PROSITE" id="PS51257">
    <property type="entry name" value="PROKAR_LIPOPROTEIN"/>
    <property type="match status" value="1"/>
</dbReference>
<reference evidence="2" key="1">
    <citation type="submission" date="2018-02" db="EMBL/GenBank/DDBJ databases">
        <authorList>
            <person name="Clavel T."/>
            <person name="Strowig T."/>
        </authorList>
    </citation>
    <scope>NUCLEOTIDE SEQUENCE [LARGE SCALE GENOMIC DNA]</scope>
    <source>
        <strain evidence="2">DSM 103720</strain>
    </source>
</reference>
<accession>A0A2V1IL48</accession>
<comment type="caution">
    <text evidence="1">The sequence shown here is derived from an EMBL/GenBank/DDBJ whole genome shotgun (WGS) entry which is preliminary data.</text>
</comment>
<keyword evidence="2" id="KW-1185">Reference proteome</keyword>
<dbReference type="AlphaFoldDB" id="A0A2V1IL48"/>
<evidence type="ECO:0000313" key="1">
    <source>
        <dbReference type="EMBL" id="PWB02358.1"/>
    </source>
</evidence>
<protein>
    <recommendedName>
        <fullName evidence="3">DUF4369 domain-containing protein</fullName>
    </recommendedName>
</protein>
<dbReference type="EMBL" id="PUEC01000013">
    <property type="protein sequence ID" value="PWB02358.1"/>
    <property type="molecule type" value="Genomic_DNA"/>
</dbReference>
<dbReference type="RefSeq" id="WP_107032201.1">
    <property type="nucleotide sequence ID" value="NZ_CAXHPX010000004.1"/>
</dbReference>
<dbReference type="Proteomes" id="UP000244905">
    <property type="component" value="Unassembled WGS sequence"/>
</dbReference>
<gene>
    <name evidence="1" type="ORF">C5O23_06810</name>
</gene>
<organism evidence="1 2">
    <name type="scientific">Duncaniella muris</name>
    <dbReference type="NCBI Taxonomy" id="2094150"/>
    <lineage>
        <taxon>Bacteria</taxon>
        <taxon>Pseudomonadati</taxon>
        <taxon>Bacteroidota</taxon>
        <taxon>Bacteroidia</taxon>
        <taxon>Bacteroidales</taxon>
        <taxon>Muribaculaceae</taxon>
        <taxon>Duncaniella</taxon>
    </lineage>
</organism>
<name>A0A2V1IL48_9BACT</name>
<dbReference type="GeneID" id="82526053"/>
<evidence type="ECO:0000313" key="2">
    <source>
        <dbReference type="Proteomes" id="UP000244905"/>
    </source>
</evidence>